<dbReference type="GO" id="GO:0016757">
    <property type="term" value="F:glycosyltransferase activity"/>
    <property type="evidence" value="ECO:0007669"/>
    <property type="project" value="UniProtKB-KW"/>
</dbReference>
<evidence type="ECO:0000313" key="5">
    <source>
        <dbReference type="Proteomes" id="UP001216674"/>
    </source>
</evidence>
<evidence type="ECO:0000256" key="1">
    <source>
        <dbReference type="ARBA" id="ARBA00006739"/>
    </source>
</evidence>
<dbReference type="RefSeq" id="WP_276269179.1">
    <property type="nucleotide sequence ID" value="NZ_JARJLM010000683.1"/>
</dbReference>
<protein>
    <submittedName>
        <fullName evidence="4">Glycosyltransferase</fullName>
        <ecNumber evidence="4">2.4.-.-</ecNumber>
    </submittedName>
</protein>
<dbReference type="SUPFAM" id="SSF53448">
    <property type="entry name" value="Nucleotide-diphospho-sugar transferases"/>
    <property type="match status" value="1"/>
</dbReference>
<dbReference type="Pfam" id="PF13641">
    <property type="entry name" value="Glyco_tranf_2_3"/>
    <property type="match status" value="1"/>
</dbReference>
<reference evidence="4 5" key="1">
    <citation type="submission" date="2023-03" db="EMBL/GenBank/DDBJ databases">
        <title>Draft assemblies of triclosan tolerant bacteria isolated from returned activated sludge.</title>
        <authorList>
            <person name="Van Hamelsveld S."/>
        </authorList>
    </citation>
    <scope>NUCLEOTIDE SEQUENCE [LARGE SCALE GENOMIC DNA]</scope>
    <source>
        <strain evidence="4 5">GW210010_S58</strain>
    </source>
</reference>
<gene>
    <name evidence="4" type="ORF">P3W85_42110</name>
</gene>
<name>A0ABT6B4X2_9BURK</name>
<accession>A0ABT6B4X2</accession>
<dbReference type="PANTHER" id="PTHR43179:SF12">
    <property type="entry name" value="GALACTOFURANOSYLTRANSFERASE GLFT2"/>
    <property type="match status" value="1"/>
</dbReference>
<keyword evidence="3 4" id="KW-0808">Transferase</keyword>
<dbReference type="InterPro" id="IPR029044">
    <property type="entry name" value="Nucleotide-diphossugar_trans"/>
</dbReference>
<comment type="caution">
    <text evidence="4">The sequence shown here is derived from an EMBL/GenBank/DDBJ whole genome shotgun (WGS) entry which is preliminary data.</text>
</comment>
<dbReference type="Gene3D" id="3.90.550.10">
    <property type="entry name" value="Spore Coat Polysaccharide Biosynthesis Protein SpsA, Chain A"/>
    <property type="match status" value="1"/>
</dbReference>
<dbReference type="Proteomes" id="UP001216674">
    <property type="component" value="Unassembled WGS sequence"/>
</dbReference>
<keyword evidence="5" id="KW-1185">Reference proteome</keyword>
<organism evidence="4 5">
    <name type="scientific">Cupriavidus basilensis</name>
    <dbReference type="NCBI Taxonomy" id="68895"/>
    <lineage>
        <taxon>Bacteria</taxon>
        <taxon>Pseudomonadati</taxon>
        <taxon>Pseudomonadota</taxon>
        <taxon>Betaproteobacteria</taxon>
        <taxon>Burkholderiales</taxon>
        <taxon>Burkholderiaceae</taxon>
        <taxon>Cupriavidus</taxon>
    </lineage>
</organism>
<dbReference type="EMBL" id="JARJLM010000683">
    <property type="protein sequence ID" value="MDF3839487.1"/>
    <property type="molecule type" value="Genomic_DNA"/>
</dbReference>
<keyword evidence="2 4" id="KW-0328">Glycosyltransferase</keyword>
<evidence type="ECO:0000256" key="3">
    <source>
        <dbReference type="ARBA" id="ARBA00022679"/>
    </source>
</evidence>
<sequence>MDVSVVVPSYRRCEDLDRCLRALARQRRRADEVIVVARADDIPTLRLLSGWLDRMALHGLRVATVAVPGQVAANNRGLDSARGDILCLTDDDAAPRADWIERIVAHFRIDSGLAGVGGRDIVHDDDGGVIAGAERDVGLLRWYGRIVGNHHIGSGEPRTVDILKGVNMAWRRSAVAGLRFDSRLRGAGAQVHNDLAFCLAARRRGARLLYDPGLCVDHYPALRADADQRASFNPESFYNASYNLHLALGDHLRGVRGALAQAYLLLAGSSNCPGALRALLLGFGPDGPARAWQKLRLGLRAGHAARTARMVRCGAHAFEDTERAETDGHGAPNPLLLHHDATQQPSQQVAEQEKLPW</sequence>
<dbReference type="PANTHER" id="PTHR43179">
    <property type="entry name" value="RHAMNOSYLTRANSFERASE WBBL"/>
    <property type="match status" value="1"/>
</dbReference>
<evidence type="ECO:0000313" key="4">
    <source>
        <dbReference type="EMBL" id="MDF3839487.1"/>
    </source>
</evidence>
<comment type="similarity">
    <text evidence="1">Belongs to the glycosyltransferase 2 family.</text>
</comment>
<proteinExistence type="inferred from homology"/>
<evidence type="ECO:0000256" key="2">
    <source>
        <dbReference type="ARBA" id="ARBA00022676"/>
    </source>
</evidence>
<dbReference type="EC" id="2.4.-.-" evidence="4"/>